<feature type="domain" description="Glucose/Sorbosone dehydrogenase" evidence="3">
    <location>
        <begin position="135"/>
        <end position="440"/>
    </location>
</feature>
<dbReference type="InterPro" id="IPR011041">
    <property type="entry name" value="Quinoprot_gluc/sorb_DH_b-prop"/>
</dbReference>
<evidence type="ECO:0000313" key="4">
    <source>
        <dbReference type="EMBL" id="MDT9592048.1"/>
    </source>
</evidence>
<dbReference type="Gene3D" id="2.120.10.30">
    <property type="entry name" value="TolB, C-terminal domain"/>
    <property type="match status" value="1"/>
</dbReference>
<dbReference type="InterPro" id="IPR012938">
    <property type="entry name" value="Glc/Sorbosone_DH"/>
</dbReference>
<accession>A0ABU3PS72</accession>
<sequence>MRSSPRLVALVAAGMLAALAAPATATGSAAGFTTTTGDERISDPVPEDPRASSLGIVLEEYHQFPETESVPPATDYRLQRHARINHIGDVPDGSGRQFVPDLNGPLYFLEDGEEQVYLDVRGQFPDFFSGRGMGSGFGFATFHPEFEDNGVFYTVHTEQFGAIGTKPLTYPGQSREFSHSVVTEWTADDPAADTFSGESREVMRLGFFSQIHAIQQIDFNPTARPGSADYGMLYLAVGDGGAALGTDVPQDPATPYGKILRIDPTGTDGPNGQYGIPDDNPFVGDEGWIGEIWAIGLRDPHRFSWDARSPHRMYLGHIGQRAIEAVYEVRPGDNYGWSEREGRFVFDETDECALYPLPEDDEDFGYTYPVIAYDHDPPAGWPCAADSGHALGGGYVYRGRDLPLLRGKYVFGDIVDGRVYWAESGQMRRETGREATLHEMQVFDTDGRRLRLTDLAGDTRVDLRFGADAEGELYLLSKANGKIWKVVGTRVVPQTPPVDRRIADDVVARYDFEHPLAVDGTREEDAGPSGTLLSLVGGGKEQRQLGGAYGGSISSLRTQQVGTTPGADDWRAGVWDPEGVESLDRLAGAEQITVMGWFNVSGDTYPLPNTTTPDPNDRYNAVGLAGVLSGNSDGHGVRALIELIQVDGELKLVALGRRLDTGASQTLAADADWRRLLPPDTWVHLAATFDYTTGQMQLFRNGVPLAASYTTPGDPWQVDGTGTSDTLPRGIKIGGSFPQGGQERNPCNCSFDELVFLDRAVTRSEVLTQYLRYRVSR</sequence>
<proteinExistence type="predicted"/>
<dbReference type="PANTHER" id="PTHR19328">
    <property type="entry name" value="HEDGEHOG-INTERACTING PROTEIN"/>
    <property type="match status" value="1"/>
</dbReference>
<feature type="compositionally biased region" description="Low complexity" evidence="1">
    <location>
        <begin position="27"/>
        <end position="36"/>
    </location>
</feature>
<evidence type="ECO:0000259" key="3">
    <source>
        <dbReference type="Pfam" id="PF07995"/>
    </source>
</evidence>
<reference evidence="4 5" key="1">
    <citation type="submission" date="2023-08" db="EMBL/GenBank/DDBJ databases">
        <title>Nocardioides seae sp. nov., a bacterium isolated from a soil.</title>
        <authorList>
            <person name="Wang X."/>
        </authorList>
    </citation>
    <scope>NUCLEOTIDE SEQUENCE [LARGE SCALE GENOMIC DNA]</scope>
    <source>
        <strain evidence="4 5">YZH12</strain>
    </source>
</reference>
<evidence type="ECO:0000256" key="1">
    <source>
        <dbReference type="SAM" id="MobiDB-lite"/>
    </source>
</evidence>
<keyword evidence="5" id="KW-1185">Reference proteome</keyword>
<dbReference type="PANTHER" id="PTHR19328:SF13">
    <property type="entry name" value="HIPL1 PROTEIN"/>
    <property type="match status" value="1"/>
</dbReference>
<feature type="region of interest" description="Disordered" evidence="1">
    <location>
        <begin position="27"/>
        <end position="49"/>
    </location>
</feature>
<evidence type="ECO:0000313" key="5">
    <source>
        <dbReference type="Proteomes" id="UP001268542"/>
    </source>
</evidence>
<keyword evidence="2" id="KW-0732">Signal</keyword>
<feature type="compositionally biased region" description="Basic and acidic residues" evidence="1">
    <location>
        <begin position="37"/>
        <end position="49"/>
    </location>
</feature>
<name>A0ABU3PS72_9ACTN</name>
<dbReference type="Pfam" id="PF07995">
    <property type="entry name" value="GSDH"/>
    <property type="match status" value="1"/>
</dbReference>
<feature type="chain" id="PRO_5045685963" evidence="2">
    <location>
        <begin position="21"/>
        <end position="777"/>
    </location>
</feature>
<dbReference type="SUPFAM" id="SSF50952">
    <property type="entry name" value="Soluble quinoprotein glucose dehydrogenase"/>
    <property type="match status" value="1"/>
</dbReference>
<organism evidence="4 5">
    <name type="scientific">Nocardioides imazamoxiresistens</name>
    <dbReference type="NCBI Taxonomy" id="3231893"/>
    <lineage>
        <taxon>Bacteria</taxon>
        <taxon>Bacillati</taxon>
        <taxon>Actinomycetota</taxon>
        <taxon>Actinomycetes</taxon>
        <taxon>Propionibacteriales</taxon>
        <taxon>Nocardioidaceae</taxon>
        <taxon>Nocardioides</taxon>
    </lineage>
</organism>
<dbReference type="Gene3D" id="2.60.120.200">
    <property type="match status" value="1"/>
</dbReference>
<feature type="signal peptide" evidence="2">
    <location>
        <begin position="1"/>
        <end position="20"/>
    </location>
</feature>
<dbReference type="Pfam" id="PF13385">
    <property type="entry name" value="Laminin_G_3"/>
    <property type="match status" value="1"/>
</dbReference>
<dbReference type="Proteomes" id="UP001268542">
    <property type="component" value="Unassembled WGS sequence"/>
</dbReference>
<dbReference type="SUPFAM" id="SSF49899">
    <property type="entry name" value="Concanavalin A-like lectins/glucanases"/>
    <property type="match status" value="1"/>
</dbReference>
<evidence type="ECO:0000256" key="2">
    <source>
        <dbReference type="SAM" id="SignalP"/>
    </source>
</evidence>
<dbReference type="InterPro" id="IPR011042">
    <property type="entry name" value="6-blade_b-propeller_TolB-like"/>
</dbReference>
<dbReference type="InterPro" id="IPR013320">
    <property type="entry name" value="ConA-like_dom_sf"/>
</dbReference>
<comment type="caution">
    <text evidence="4">The sequence shown here is derived from an EMBL/GenBank/DDBJ whole genome shotgun (WGS) entry which is preliminary data.</text>
</comment>
<protein>
    <submittedName>
        <fullName evidence="4">PQQ-dependent sugar dehydrogenase</fullName>
    </submittedName>
</protein>
<dbReference type="EMBL" id="JAVYII010000001">
    <property type="protein sequence ID" value="MDT9592048.1"/>
    <property type="molecule type" value="Genomic_DNA"/>
</dbReference>
<dbReference type="RefSeq" id="WP_315731224.1">
    <property type="nucleotide sequence ID" value="NZ_JAVYII010000001.1"/>
</dbReference>
<gene>
    <name evidence="4" type="ORF">RDV89_03165</name>
</gene>